<proteinExistence type="predicted"/>
<evidence type="ECO:0000313" key="1">
    <source>
        <dbReference type="EMBL" id="SEK14080.1"/>
    </source>
</evidence>
<dbReference type="AlphaFoldDB" id="A0AAQ1GN42"/>
<comment type="caution">
    <text evidence="1">The sequence shown here is derived from an EMBL/GenBank/DDBJ whole genome shotgun (WGS) entry which is preliminary data.</text>
</comment>
<name>A0AAQ1GN42_9BURK</name>
<reference evidence="1 2" key="1">
    <citation type="submission" date="2016-10" db="EMBL/GenBank/DDBJ databases">
        <authorList>
            <person name="Varghese N."/>
            <person name="Submissions S."/>
        </authorList>
    </citation>
    <scope>NUCLEOTIDE SEQUENCE [LARGE SCALE GENOMIC DNA]</scope>
    <source>
        <strain evidence="1 2">LMG 22274</strain>
    </source>
</reference>
<protein>
    <submittedName>
        <fullName evidence="1">Uncharacterized protein</fullName>
    </submittedName>
</protein>
<accession>A0AAQ1GN42</accession>
<organism evidence="1 2">
    <name type="scientific">Paraburkholderia tropica</name>
    <dbReference type="NCBI Taxonomy" id="92647"/>
    <lineage>
        <taxon>Bacteria</taxon>
        <taxon>Pseudomonadati</taxon>
        <taxon>Pseudomonadota</taxon>
        <taxon>Betaproteobacteria</taxon>
        <taxon>Burkholderiales</taxon>
        <taxon>Burkholderiaceae</taxon>
        <taxon>Paraburkholderia</taxon>
    </lineage>
</organism>
<gene>
    <name evidence="1" type="ORF">SAMN05216550_12663</name>
</gene>
<evidence type="ECO:0000313" key="2">
    <source>
        <dbReference type="Proteomes" id="UP000183529"/>
    </source>
</evidence>
<sequence length="68" mass="8085">MKKMWLSVEKAVSDGTPCELMFADDRAIYQDAGPFFLHGDGRWYRIVPPMQEDRVPTHYRPLWWLLES</sequence>
<dbReference type="Proteomes" id="UP000183529">
    <property type="component" value="Unassembled WGS sequence"/>
</dbReference>
<dbReference type="EMBL" id="FNZM01000026">
    <property type="protein sequence ID" value="SEK14080.1"/>
    <property type="molecule type" value="Genomic_DNA"/>
</dbReference>